<evidence type="ECO:0000256" key="5">
    <source>
        <dbReference type="ARBA" id="ARBA00023242"/>
    </source>
</evidence>
<keyword evidence="5" id="KW-0539">Nucleus</keyword>
<evidence type="ECO:0000256" key="4">
    <source>
        <dbReference type="ARBA" id="ARBA00023163"/>
    </source>
</evidence>
<keyword evidence="4" id="KW-0804">Transcription</keyword>
<proteinExistence type="predicted"/>
<sequence length="136" mass="15774">MSGMMKEGKFWCLSDKPYCHCILSACQLKPRFQMPIPNKFRSMLPSALVPVILIYQNKNWNMLYYGDRALKRFDSTSWRDFAVKNNLMVGDGCVFELLECSSKLIKMRVQILSGEVPYELLKRVSGESFETPIIFD</sequence>
<dbReference type="AlphaFoldDB" id="A0A822Y261"/>
<dbReference type="CDD" id="cd10017">
    <property type="entry name" value="B3_DNA"/>
    <property type="match status" value="1"/>
</dbReference>
<dbReference type="Proteomes" id="UP000607653">
    <property type="component" value="Unassembled WGS sequence"/>
</dbReference>
<comment type="subcellular location">
    <subcellularLocation>
        <location evidence="1">Nucleus</location>
    </subcellularLocation>
</comment>
<dbReference type="InterPro" id="IPR044837">
    <property type="entry name" value="REM16-like"/>
</dbReference>
<accession>A0A822Y261</accession>
<evidence type="ECO:0000256" key="3">
    <source>
        <dbReference type="ARBA" id="ARBA00023125"/>
    </source>
</evidence>
<evidence type="ECO:0000256" key="1">
    <source>
        <dbReference type="ARBA" id="ARBA00004123"/>
    </source>
</evidence>
<dbReference type="InterPro" id="IPR003340">
    <property type="entry name" value="B3_DNA-bd"/>
</dbReference>
<evidence type="ECO:0000313" key="7">
    <source>
        <dbReference type="EMBL" id="DAD25356.1"/>
    </source>
</evidence>
<protein>
    <recommendedName>
        <fullName evidence="6">TF-B3 domain-containing protein</fullName>
    </recommendedName>
</protein>
<gene>
    <name evidence="7" type="ORF">HUJ06_026820</name>
</gene>
<name>A0A822Y261_NELNU</name>
<dbReference type="PROSITE" id="PS50863">
    <property type="entry name" value="B3"/>
    <property type="match status" value="1"/>
</dbReference>
<keyword evidence="3" id="KW-0238">DNA-binding</keyword>
<comment type="caution">
    <text evidence="7">The sequence shown here is derived from an EMBL/GenBank/DDBJ whole genome shotgun (WGS) entry which is preliminary data.</text>
</comment>
<dbReference type="Gene3D" id="2.40.330.10">
    <property type="entry name" value="DNA-binding pseudobarrel domain"/>
    <property type="match status" value="1"/>
</dbReference>
<dbReference type="SUPFAM" id="SSF101936">
    <property type="entry name" value="DNA-binding pseudobarrel domain"/>
    <property type="match status" value="1"/>
</dbReference>
<evidence type="ECO:0000259" key="6">
    <source>
        <dbReference type="PROSITE" id="PS50863"/>
    </source>
</evidence>
<dbReference type="PANTHER" id="PTHR31391">
    <property type="entry name" value="B3 DOMAIN-CONTAINING PROTEIN OS11G0197600-RELATED"/>
    <property type="match status" value="1"/>
</dbReference>
<feature type="domain" description="TF-B3" evidence="6">
    <location>
        <begin position="19"/>
        <end position="115"/>
    </location>
</feature>
<reference evidence="7 8" key="1">
    <citation type="journal article" date="2020" name="Mol. Biol. Evol.">
        <title>Distinct Expression and Methylation Patterns for Genes with Different Fates following a Single Whole-Genome Duplication in Flowering Plants.</title>
        <authorList>
            <person name="Shi T."/>
            <person name="Rahmani R.S."/>
            <person name="Gugger P.F."/>
            <person name="Wang M."/>
            <person name="Li H."/>
            <person name="Zhang Y."/>
            <person name="Li Z."/>
            <person name="Wang Q."/>
            <person name="Van de Peer Y."/>
            <person name="Marchal K."/>
            <person name="Chen J."/>
        </authorList>
    </citation>
    <scope>NUCLEOTIDE SEQUENCE [LARGE SCALE GENOMIC DNA]</scope>
    <source>
        <tissue evidence="7">Leaf</tissue>
    </source>
</reference>
<organism evidence="7 8">
    <name type="scientific">Nelumbo nucifera</name>
    <name type="common">Sacred lotus</name>
    <dbReference type="NCBI Taxonomy" id="4432"/>
    <lineage>
        <taxon>Eukaryota</taxon>
        <taxon>Viridiplantae</taxon>
        <taxon>Streptophyta</taxon>
        <taxon>Embryophyta</taxon>
        <taxon>Tracheophyta</taxon>
        <taxon>Spermatophyta</taxon>
        <taxon>Magnoliopsida</taxon>
        <taxon>Proteales</taxon>
        <taxon>Nelumbonaceae</taxon>
        <taxon>Nelumbo</taxon>
    </lineage>
</organism>
<keyword evidence="2" id="KW-0805">Transcription regulation</keyword>
<dbReference type="GO" id="GO:0005634">
    <property type="term" value="C:nucleus"/>
    <property type="evidence" value="ECO:0007669"/>
    <property type="project" value="UniProtKB-SubCell"/>
</dbReference>
<dbReference type="PANTHER" id="PTHR31391:SF64">
    <property type="entry name" value="B3 DOMAIN-CONTAINING PROTEIN OS06G0112300"/>
    <property type="match status" value="1"/>
</dbReference>
<evidence type="ECO:0000256" key="2">
    <source>
        <dbReference type="ARBA" id="ARBA00023015"/>
    </source>
</evidence>
<evidence type="ECO:0000313" key="8">
    <source>
        <dbReference type="Proteomes" id="UP000607653"/>
    </source>
</evidence>
<dbReference type="InterPro" id="IPR015300">
    <property type="entry name" value="DNA-bd_pseudobarrel_sf"/>
</dbReference>
<keyword evidence="8" id="KW-1185">Reference proteome</keyword>
<dbReference type="GO" id="GO:0003677">
    <property type="term" value="F:DNA binding"/>
    <property type="evidence" value="ECO:0007669"/>
    <property type="project" value="UniProtKB-KW"/>
</dbReference>
<dbReference type="EMBL" id="DUZY01000001">
    <property type="protein sequence ID" value="DAD25356.1"/>
    <property type="molecule type" value="Genomic_DNA"/>
</dbReference>